<protein>
    <submittedName>
        <fullName evidence="9">Undecaprenyl-phosphate galactose phosphotransferase</fullName>
    </submittedName>
</protein>
<dbReference type="InterPro" id="IPR003362">
    <property type="entry name" value="Bact_transf"/>
</dbReference>
<dbReference type="GO" id="GO:0016020">
    <property type="term" value="C:membrane"/>
    <property type="evidence" value="ECO:0007669"/>
    <property type="project" value="UniProtKB-SubCell"/>
</dbReference>
<name>A0A0S1SJM9_9BACT</name>
<keyword evidence="3 9" id="KW-0808">Transferase</keyword>
<accession>A0A0S1SJM9</accession>
<comment type="similarity">
    <text evidence="2">Belongs to the bacterial sugar transferase family.</text>
</comment>
<feature type="domain" description="Bacterial sugar transferase" evidence="8">
    <location>
        <begin position="249"/>
        <end position="439"/>
    </location>
</feature>
<evidence type="ECO:0000313" key="10">
    <source>
        <dbReference type="Proteomes" id="UP000069135"/>
    </source>
</evidence>
<evidence type="ECO:0000256" key="7">
    <source>
        <dbReference type="SAM" id="Phobius"/>
    </source>
</evidence>
<keyword evidence="5 7" id="KW-1133">Transmembrane helix</keyword>
<evidence type="ECO:0000256" key="5">
    <source>
        <dbReference type="ARBA" id="ARBA00022989"/>
    </source>
</evidence>
<dbReference type="GO" id="GO:0016780">
    <property type="term" value="F:phosphotransferase activity, for other substituted phosphate groups"/>
    <property type="evidence" value="ECO:0007669"/>
    <property type="project" value="TreeGrafter"/>
</dbReference>
<accession>A0A0S1SNS2</accession>
<evidence type="ECO:0000256" key="4">
    <source>
        <dbReference type="ARBA" id="ARBA00022692"/>
    </source>
</evidence>
<evidence type="ECO:0000256" key="3">
    <source>
        <dbReference type="ARBA" id="ARBA00022679"/>
    </source>
</evidence>
<dbReference type="EMBL" id="CP013065">
    <property type="protein sequence ID" value="ALM13711.1"/>
    <property type="molecule type" value="Genomic_DNA"/>
</dbReference>
<dbReference type="Proteomes" id="UP000069135">
    <property type="component" value="Chromosome"/>
</dbReference>
<evidence type="ECO:0000313" key="9">
    <source>
        <dbReference type="EMBL" id="ALM13711.1"/>
    </source>
</evidence>
<reference evidence="9 10" key="2">
    <citation type="journal article" date="2016" name="PeerJ">
        <title>Analysis of five complete genome sequences for members of the class Peribacteria in the recently recognized Peregrinibacteria bacterial phylum.</title>
        <authorList>
            <person name="Anantharaman K."/>
            <person name="Brown C.T."/>
            <person name="Burstein D."/>
            <person name="Castelle C.J."/>
            <person name="Probst A.J."/>
            <person name="Thomas B.C."/>
            <person name="Williams K.H."/>
            <person name="Banfield J.F."/>
        </authorList>
    </citation>
    <scope>NUCLEOTIDE SEQUENCE [LARGE SCALE GENOMIC DNA]</scope>
    <source>
        <strain evidence="9">RIFOXYD1_FULL_PER-ii_59_16</strain>
    </source>
</reference>
<sequence length="444" mass="50520">MAALLLAYRLREAQMDLIPGVQLLEPATTLPALPFYADTFVAPSVGAFLLLSAVLGLYALRSTKSAWREMGNVMIASLLWLVAVVAWFFFVEKQLFYSRILLFHAVFFLVAFSITGRTTLVLLQRSLLRLGIGVRTVVSVGRHSITALARHTLEHDAHYRYVGHLEDLAGLRRLSYEPVIDLVLQTDPNPDSEETVTLIDFCRSHHIGYGFFPPVFSDVPHQLRIERLGMLPMMRFQPTPLDGWGRVVKRAGDIVASAALLIVLSPLLLFLALGILLDSGWPVFFVSPRVGDFGRRRIPMLKFRSMVCDAEAQKQELVHLSHRSDGPLFKIKCDPRVTRFGHFLRRWSFDELPQLLNVLMGQMSLVGPRPHLPEEVDRYTHIQRRVFAVRPGMTGLSQVTGRSSLPFDEEVRHDLQYVEEWSPLLDLWIMWRTIFTVLKRDGAE</sequence>
<evidence type="ECO:0000256" key="1">
    <source>
        <dbReference type="ARBA" id="ARBA00004141"/>
    </source>
</evidence>
<feature type="transmembrane region" description="Helical" evidence="7">
    <location>
        <begin position="72"/>
        <end position="90"/>
    </location>
</feature>
<feature type="transmembrane region" description="Helical" evidence="7">
    <location>
        <begin position="40"/>
        <end position="60"/>
    </location>
</feature>
<keyword evidence="6 7" id="KW-0472">Membrane</keyword>
<dbReference type="PANTHER" id="PTHR30576">
    <property type="entry name" value="COLANIC BIOSYNTHESIS UDP-GLUCOSE LIPID CARRIER TRANSFERASE"/>
    <property type="match status" value="1"/>
</dbReference>
<organism evidence="9 10">
    <name type="scientific">Candidatus Peribacter riflensis</name>
    <dbReference type="NCBI Taxonomy" id="1735162"/>
    <lineage>
        <taxon>Bacteria</taxon>
        <taxon>Candidatus Peregrinibacteriota</taxon>
        <taxon>Candidatus Peribacteria</taxon>
        <taxon>Candidatus Peribacterales</taxon>
        <taxon>Candidatus Peribacteraceae</taxon>
        <taxon>Candidatus Peribacter</taxon>
    </lineage>
</organism>
<proteinExistence type="inferred from homology"/>
<feature type="transmembrane region" description="Helical" evidence="7">
    <location>
        <begin position="254"/>
        <end position="277"/>
    </location>
</feature>
<dbReference type="STRING" id="1735162.PeribacterB2_1050"/>
<dbReference type="NCBIfam" id="TIGR03025">
    <property type="entry name" value="EPS_sugtrans"/>
    <property type="match status" value="1"/>
</dbReference>
<dbReference type="PANTHER" id="PTHR30576:SF10">
    <property type="entry name" value="SLL5057 PROTEIN"/>
    <property type="match status" value="1"/>
</dbReference>
<evidence type="ECO:0000259" key="8">
    <source>
        <dbReference type="Pfam" id="PF02397"/>
    </source>
</evidence>
<evidence type="ECO:0000256" key="2">
    <source>
        <dbReference type="ARBA" id="ARBA00006464"/>
    </source>
</evidence>
<dbReference type="InterPro" id="IPR017475">
    <property type="entry name" value="EPS_sugar_tfrase"/>
</dbReference>
<comment type="subcellular location">
    <subcellularLocation>
        <location evidence="1">Membrane</location>
        <topology evidence="1">Multi-pass membrane protein</topology>
    </subcellularLocation>
</comment>
<dbReference type="Pfam" id="PF02397">
    <property type="entry name" value="Bac_transf"/>
    <property type="match status" value="1"/>
</dbReference>
<gene>
    <name evidence="9" type="ORF">PeribacterD1_1048</name>
</gene>
<dbReference type="AlphaFoldDB" id="A0A0S1SJM9"/>
<accession>A0A0S1SJD3</accession>
<accession>A0A0S1SW45</accession>
<accession>A0A0S1STD2</accession>
<keyword evidence="4 7" id="KW-0812">Transmembrane</keyword>
<evidence type="ECO:0000256" key="6">
    <source>
        <dbReference type="ARBA" id="ARBA00023136"/>
    </source>
</evidence>
<feature type="transmembrane region" description="Helical" evidence="7">
    <location>
        <begin position="96"/>
        <end position="123"/>
    </location>
</feature>
<reference evidence="10" key="1">
    <citation type="submission" date="2015-10" db="EMBL/GenBank/DDBJ databases">
        <title>Analysis of five complete genome sequences for members of the class Peribacteria in the recently recognized Peregrinibacteria bacterial phylum.</title>
        <authorList>
            <person name="Anantharaman K."/>
            <person name="Brown C.T."/>
            <person name="Burstein D."/>
            <person name="Castelle C.J."/>
            <person name="Probst A.J."/>
            <person name="Thomas B.C."/>
            <person name="Williams K.H."/>
            <person name="Banfield J.F."/>
        </authorList>
    </citation>
    <scope>NUCLEOTIDE SEQUENCE [LARGE SCALE GENOMIC DNA]</scope>
</reference>
<dbReference type="KEGG" id="prf:PeribacterA2_1048"/>